<dbReference type="RefSeq" id="WP_425307205.1">
    <property type="nucleotide sequence ID" value="NZ_CP154795.1"/>
</dbReference>
<dbReference type="Pfam" id="PF00364">
    <property type="entry name" value="Biotin_lipoyl"/>
    <property type="match status" value="1"/>
</dbReference>
<proteinExistence type="inferred from homology"/>
<dbReference type="InterPro" id="IPR000089">
    <property type="entry name" value="Biotin_lipoyl"/>
</dbReference>
<keyword evidence="5 6" id="KW-0012">Acyltransferase</keyword>
<feature type="region of interest" description="Disordered" evidence="7">
    <location>
        <begin position="229"/>
        <end position="249"/>
    </location>
</feature>
<evidence type="ECO:0000256" key="7">
    <source>
        <dbReference type="SAM" id="MobiDB-lite"/>
    </source>
</evidence>
<keyword evidence="3 6" id="KW-0808">Transferase</keyword>
<dbReference type="PANTHER" id="PTHR43178:SF5">
    <property type="entry name" value="LIPOAMIDE ACYLTRANSFERASE COMPONENT OF BRANCHED-CHAIN ALPHA-KETO ACID DEHYDROGENASE COMPLEX, MITOCHONDRIAL"/>
    <property type="match status" value="1"/>
</dbReference>
<comment type="similarity">
    <text evidence="2 6">Belongs to the 2-oxoacid dehydrogenase family.</text>
</comment>
<dbReference type="SUPFAM" id="SSF52777">
    <property type="entry name" value="CoA-dependent acyltransferases"/>
    <property type="match status" value="1"/>
</dbReference>
<evidence type="ECO:0000256" key="5">
    <source>
        <dbReference type="ARBA" id="ARBA00023315"/>
    </source>
</evidence>
<name>A0ABZ3FK57_9ACTN</name>
<evidence type="ECO:0000256" key="6">
    <source>
        <dbReference type="RuleBase" id="RU003423"/>
    </source>
</evidence>
<dbReference type="InterPro" id="IPR004167">
    <property type="entry name" value="PSBD"/>
</dbReference>
<gene>
    <name evidence="10" type="ORF">AADG42_00110</name>
</gene>
<comment type="cofactor">
    <cofactor evidence="1 6">
        <name>(R)-lipoate</name>
        <dbReference type="ChEBI" id="CHEBI:83088"/>
    </cofactor>
</comment>
<dbReference type="Gene3D" id="3.30.559.10">
    <property type="entry name" value="Chloramphenicol acetyltransferase-like domain"/>
    <property type="match status" value="1"/>
</dbReference>
<keyword evidence="11" id="KW-1185">Reference proteome</keyword>
<evidence type="ECO:0000259" key="8">
    <source>
        <dbReference type="PROSITE" id="PS50968"/>
    </source>
</evidence>
<reference evidence="10 11" key="1">
    <citation type="submission" date="2024-04" db="EMBL/GenBank/DDBJ databases">
        <title>Isolation of an actinomycete strain from pig manure.</title>
        <authorList>
            <person name="Gong T."/>
            <person name="Yu Z."/>
            <person name="An M."/>
            <person name="Wei C."/>
            <person name="Yang W."/>
            <person name="Liu L."/>
        </authorList>
    </citation>
    <scope>NUCLEOTIDE SEQUENCE [LARGE SCALE GENOMIC DNA]</scope>
    <source>
        <strain evidence="10 11">ZF39</strain>
    </source>
</reference>
<evidence type="ECO:0000256" key="2">
    <source>
        <dbReference type="ARBA" id="ARBA00007317"/>
    </source>
</evidence>
<feature type="compositionally biased region" description="Basic and acidic residues" evidence="7">
    <location>
        <begin position="119"/>
        <end position="133"/>
    </location>
</feature>
<accession>A0ABZ3FK57</accession>
<dbReference type="CDD" id="cd06849">
    <property type="entry name" value="lipoyl_domain"/>
    <property type="match status" value="1"/>
</dbReference>
<evidence type="ECO:0000256" key="1">
    <source>
        <dbReference type="ARBA" id="ARBA00001938"/>
    </source>
</evidence>
<dbReference type="SUPFAM" id="SSF47005">
    <property type="entry name" value="Peripheral subunit-binding domain of 2-oxo acid dehydrogenase complex"/>
    <property type="match status" value="1"/>
</dbReference>
<feature type="domain" description="Peripheral subunit-binding (PSBD)" evidence="9">
    <location>
        <begin position="186"/>
        <end position="223"/>
    </location>
</feature>
<dbReference type="EC" id="2.3.1.-" evidence="6"/>
<evidence type="ECO:0000259" key="9">
    <source>
        <dbReference type="PROSITE" id="PS51826"/>
    </source>
</evidence>
<dbReference type="InterPro" id="IPR036625">
    <property type="entry name" value="E3-bd_dom_sf"/>
</dbReference>
<protein>
    <recommendedName>
        <fullName evidence="6">Dihydrolipoamide acetyltransferase component of pyruvate dehydrogenase complex</fullName>
        <ecNumber evidence="6">2.3.1.-</ecNumber>
    </recommendedName>
</protein>
<dbReference type="InterPro" id="IPR001078">
    <property type="entry name" value="2-oxoacid_DH_actylTfrase"/>
</dbReference>
<dbReference type="InterPro" id="IPR050743">
    <property type="entry name" value="2-oxoacid_DH_E2_comp"/>
</dbReference>
<dbReference type="Pfam" id="PF00198">
    <property type="entry name" value="2-oxoacid_dh"/>
    <property type="match status" value="1"/>
</dbReference>
<feature type="compositionally biased region" description="Low complexity" evidence="7">
    <location>
        <begin position="229"/>
        <end position="238"/>
    </location>
</feature>
<dbReference type="InterPro" id="IPR023213">
    <property type="entry name" value="CAT-like_dom_sf"/>
</dbReference>
<keyword evidence="4 6" id="KW-0450">Lipoyl</keyword>
<dbReference type="Gene3D" id="4.10.320.10">
    <property type="entry name" value="E3-binding domain"/>
    <property type="match status" value="1"/>
</dbReference>
<dbReference type="GO" id="GO:0016746">
    <property type="term" value="F:acyltransferase activity"/>
    <property type="evidence" value="ECO:0007669"/>
    <property type="project" value="UniProtKB-KW"/>
</dbReference>
<dbReference type="PROSITE" id="PS50968">
    <property type="entry name" value="BIOTINYL_LIPOYL"/>
    <property type="match status" value="1"/>
</dbReference>
<feature type="region of interest" description="Disordered" evidence="7">
    <location>
        <begin position="74"/>
        <end position="151"/>
    </location>
</feature>
<dbReference type="PANTHER" id="PTHR43178">
    <property type="entry name" value="DIHYDROLIPOAMIDE ACETYLTRANSFERASE COMPONENT OF PYRUVATE DEHYDROGENASE COMPLEX"/>
    <property type="match status" value="1"/>
</dbReference>
<feature type="compositionally biased region" description="Low complexity" evidence="7">
    <location>
        <begin position="78"/>
        <end position="93"/>
    </location>
</feature>
<evidence type="ECO:0000313" key="11">
    <source>
        <dbReference type="Proteomes" id="UP001442841"/>
    </source>
</evidence>
<dbReference type="SUPFAM" id="SSF51230">
    <property type="entry name" value="Single hybrid motif"/>
    <property type="match status" value="1"/>
</dbReference>
<dbReference type="InterPro" id="IPR011053">
    <property type="entry name" value="Single_hybrid_motif"/>
</dbReference>
<dbReference type="EMBL" id="CP154795">
    <property type="protein sequence ID" value="XAN05772.1"/>
    <property type="molecule type" value="Genomic_DNA"/>
</dbReference>
<dbReference type="Pfam" id="PF02817">
    <property type="entry name" value="E3_binding"/>
    <property type="match status" value="1"/>
</dbReference>
<feature type="domain" description="Lipoyl-binding" evidence="8">
    <location>
        <begin position="1"/>
        <end position="76"/>
    </location>
</feature>
<sequence length="480" mass="51290">MKTFNLTDPGEGLTEAEIVRWLVAEGDEVKINDIVVEVETSKSLVELPIPWAGRVDALLVPEGETVDVGTPLIRIDDGSGPEPAAAPAGTTESVEQKREPNLVGYGPTEGATKRRARRTREVDEGAAKAHDQVEDSFDGQRSASRPVDEPAPLHAVRAQASGEPLPRPGQPAAQQHPSVVAANKVLAKPPLRKFAKEQGVDLSEVTGTGPGGVIRRVDVDAYLEARTAAASAPASSASQHRHPGLEAKREPIKGVRKATAAAMVSSAFTAPHASEWVTLDVTESMELLERIRRRREFREVKVSPLLLVAKAVCLALRRTPEMNTSWDEDAQEIVFHGHVNLGIAAATPRGLLVPNIPDAANMELLELAYALNEVTERAKQGRTQPSELSGGTFTITNVGPFGIDSGTPILNPGEAGILALGQIARRPWVVGEGADEKIVPRWVTTLAISFDHRLMDGEGGSLFLADVARILGDPGQALLF</sequence>
<dbReference type="Proteomes" id="UP001442841">
    <property type="component" value="Chromosome"/>
</dbReference>
<evidence type="ECO:0000256" key="4">
    <source>
        <dbReference type="ARBA" id="ARBA00022823"/>
    </source>
</evidence>
<dbReference type="Gene3D" id="2.40.50.100">
    <property type="match status" value="1"/>
</dbReference>
<organism evidence="10 11">
    <name type="scientific">Ammonicoccus fulvus</name>
    <dbReference type="NCBI Taxonomy" id="3138240"/>
    <lineage>
        <taxon>Bacteria</taxon>
        <taxon>Bacillati</taxon>
        <taxon>Actinomycetota</taxon>
        <taxon>Actinomycetes</taxon>
        <taxon>Propionibacteriales</taxon>
        <taxon>Propionibacteriaceae</taxon>
        <taxon>Ammonicoccus</taxon>
    </lineage>
</organism>
<evidence type="ECO:0000256" key="3">
    <source>
        <dbReference type="ARBA" id="ARBA00022679"/>
    </source>
</evidence>
<evidence type="ECO:0000313" key="10">
    <source>
        <dbReference type="EMBL" id="XAN05772.1"/>
    </source>
</evidence>
<dbReference type="PROSITE" id="PS51826">
    <property type="entry name" value="PSBD"/>
    <property type="match status" value="1"/>
</dbReference>